<keyword evidence="1 3" id="KW-0378">Hydrolase</keyword>
<evidence type="ECO:0000313" key="5">
    <source>
        <dbReference type="EMBL" id="MFC5952189.1"/>
    </source>
</evidence>
<dbReference type="InterPro" id="IPR017853">
    <property type="entry name" value="GH"/>
</dbReference>
<dbReference type="Pfam" id="PF00150">
    <property type="entry name" value="Cellulase"/>
    <property type="match status" value="1"/>
</dbReference>
<dbReference type="RefSeq" id="WP_379570848.1">
    <property type="nucleotide sequence ID" value="NZ_JBHSQK010000096.1"/>
</dbReference>
<sequence>MDGTGQPVRLLGVNRSGTQYMCTEGPNVFDGPTDDHAVAAMVAWRITAVRISLNEQCWLGINGLPVAYPAAVYRRAITDYVDRLIRAGLYVVLDLHWNAAGTAQARSQQPMADRDHAGAFWTSVAATFKDRTAVLFDLYNEPYPDHDSDSEAAWQCVREGGVCPGVDFVAAGMQELVDAVRSTGAQNPLLVSGPQHAGTLTEWLAHRPHDPLQQVAATIHIYGPPPDASPCWTATCWVDMLEPLARDVPVVIGEMGNTDCTPTVVAPLMTWADRAGVSYLAWSWVTSSCAVEPALISGYEGTPTPYGVGVRDHLRSR</sequence>
<dbReference type="PANTHER" id="PTHR34142">
    <property type="entry name" value="ENDO-BETA-1,4-GLUCANASE A"/>
    <property type="match status" value="1"/>
</dbReference>
<evidence type="ECO:0000256" key="1">
    <source>
        <dbReference type="ARBA" id="ARBA00022801"/>
    </source>
</evidence>
<dbReference type="SUPFAM" id="SSF51445">
    <property type="entry name" value="(Trans)glycosidases"/>
    <property type="match status" value="1"/>
</dbReference>
<keyword evidence="2 3" id="KW-0326">Glycosidase</keyword>
<reference evidence="6" key="1">
    <citation type="journal article" date="2019" name="Int. J. Syst. Evol. Microbiol.">
        <title>The Global Catalogue of Microorganisms (GCM) 10K type strain sequencing project: providing services to taxonomists for standard genome sequencing and annotation.</title>
        <authorList>
            <consortium name="The Broad Institute Genomics Platform"/>
            <consortium name="The Broad Institute Genome Sequencing Center for Infectious Disease"/>
            <person name="Wu L."/>
            <person name="Ma J."/>
        </authorList>
    </citation>
    <scope>NUCLEOTIDE SEQUENCE [LARGE SCALE GENOMIC DNA]</scope>
    <source>
        <strain evidence="6">CGMCC 4.7397</strain>
    </source>
</reference>
<evidence type="ECO:0000313" key="6">
    <source>
        <dbReference type="Proteomes" id="UP001596119"/>
    </source>
</evidence>
<organism evidence="5 6">
    <name type="scientific">Pseudonocardia lutea</name>
    <dbReference type="NCBI Taxonomy" id="2172015"/>
    <lineage>
        <taxon>Bacteria</taxon>
        <taxon>Bacillati</taxon>
        <taxon>Actinomycetota</taxon>
        <taxon>Actinomycetes</taxon>
        <taxon>Pseudonocardiales</taxon>
        <taxon>Pseudonocardiaceae</taxon>
        <taxon>Pseudonocardia</taxon>
    </lineage>
</organism>
<evidence type="ECO:0000256" key="3">
    <source>
        <dbReference type="RuleBase" id="RU361153"/>
    </source>
</evidence>
<comment type="similarity">
    <text evidence="3">Belongs to the glycosyl hydrolase 5 (cellulase A) family.</text>
</comment>
<proteinExistence type="inferred from homology"/>
<dbReference type="InterPro" id="IPR001547">
    <property type="entry name" value="Glyco_hydro_5"/>
</dbReference>
<dbReference type="EMBL" id="JBHSQK010000096">
    <property type="protein sequence ID" value="MFC5952189.1"/>
    <property type="molecule type" value="Genomic_DNA"/>
</dbReference>
<comment type="caution">
    <text evidence="5">The sequence shown here is derived from an EMBL/GenBank/DDBJ whole genome shotgun (WGS) entry which is preliminary data.</text>
</comment>
<name>A0ABW1IIC0_9PSEU</name>
<evidence type="ECO:0000259" key="4">
    <source>
        <dbReference type="Pfam" id="PF00150"/>
    </source>
</evidence>
<accession>A0ABW1IIC0</accession>
<feature type="domain" description="Glycoside hydrolase family 5" evidence="4">
    <location>
        <begin position="2"/>
        <end position="285"/>
    </location>
</feature>
<dbReference type="GO" id="GO:0016798">
    <property type="term" value="F:hydrolase activity, acting on glycosyl bonds"/>
    <property type="evidence" value="ECO:0007669"/>
    <property type="project" value="UniProtKB-KW"/>
</dbReference>
<protein>
    <submittedName>
        <fullName evidence="5">Glycoside hydrolase family 5 protein</fullName>
        <ecNumber evidence="5">3.2.1.-</ecNumber>
    </submittedName>
</protein>
<dbReference type="Gene3D" id="3.20.20.80">
    <property type="entry name" value="Glycosidases"/>
    <property type="match status" value="1"/>
</dbReference>
<evidence type="ECO:0000256" key="2">
    <source>
        <dbReference type="ARBA" id="ARBA00023295"/>
    </source>
</evidence>
<dbReference type="PANTHER" id="PTHR34142:SF1">
    <property type="entry name" value="GLYCOSIDE HYDROLASE FAMILY 5 DOMAIN-CONTAINING PROTEIN"/>
    <property type="match status" value="1"/>
</dbReference>
<dbReference type="EC" id="3.2.1.-" evidence="5"/>
<keyword evidence="6" id="KW-1185">Reference proteome</keyword>
<dbReference type="Proteomes" id="UP001596119">
    <property type="component" value="Unassembled WGS sequence"/>
</dbReference>
<gene>
    <name evidence="5" type="ORF">ACFQH9_28385</name>
</gene>